<gene>
    <name evidence="4" type="ORF">PITCH_A1640031</name>
</gene>
<reference evidence="4" key="1">
    <citation type="submission" date="2018-01" db="EMBL/GenBank/DDBJ databases">
        <authorList>
            <person name="Regsiter A."/>
            <person name="William W."/>
        </authorList>
    </citation>
    <scope>NUCLEOTIDE SEQUENCE</scope>
    <source>
        <strain evidence="4">TRIP AH-1</strain>
    </source>
</reference>
<dbReference type="InterPro" id="IPR036736">
    <property type="entry name" value="ACP-like_sf"/>
</dbReference>
<organism evidence="4">
    <name type="scientific">uncultured Desulfobacterium sp</name>
    <dbReference type="NCBI Taxonomy" id="201089"/>
    <lineage>
        <taxon>Bacteria</taxon>
        <taxon>Pseudomonadati</taxon>
        <taxon>Thermodesulfobacteriota</taxon>
        <taxon>Desulfobacteria</taxon>
        <taxon>Desulfobacterales</taxon>
        <taxon>Desulfobacteriaceae</taxon>
        <taxon>Desulfobacterium</taxon>
        <taxon>environmental samples</taxon>
    </lineage>
</organism>
<keyword evidence="2" id="KW-0597">Phosphoprotein</keyword>
<evidence type="ECO:0000256" key="1">
    <source>
        <dbReference type="ARBA" id="ARBA00022450"/>
    </source>
</evidence>
<feature type="domain" description="Carrier" evidence="3">
    <location>
        <begin position="1"/>
        <end position="76"/>
    </location>
</feature>
<proteinExistence type="predicted"/>
<evidence type="ECO:0000259" key="3">
    <source>
        <dbReference type="PROSITE" id="PS50075"/>
    </source>
</evidence>
<protein>
    <submittedName>
        <fullName evidence="4">Phosphopantetheine-binding</fullName>
    </submittedName>
</protein>
<dbReference type="PROSITE" id="PS50075">
    <property type="entry name" value="CARRIER"/>
    <property type="match status" value="1"/>
</dbReference>
<dbReference type="SUPFAM" id="SSF47336">
    <property type="entry name" value="ACP-like"/>
    <property type="match status" value="1"/>
</dbReference>
<dbReference type="EMBL" id="OJIN01000073">
    <property type="protein sequence ID" value="SPD73021.1"/>
    <property type="molecule type" value="Genomic_DNA"/>
</dbReference>
<sequence>MEVLEVIKRLLADILDMEVKDILPEAYIVRELGAESIDLLEMAVSLNAAFNIEVNDADIFLLRLRDHVTEAAENKTDVVRYLAERLPFLKRDRIADIVSDLEGGPTLKVKDLVSYVEWRRVNG</sequence>
<dbReference type="InterPro" id="IPR006162">
    <property type="entry name" value="Ppantetheine_attach_site"/>
</dbReference>
<dbReference type="InterPro" id="IPR009081">
    <property type="entry name" value="PP-bd_ACP"/>
</dbReference>
<name>A0A445MUH8_9BACT</name>
<dbReference type="PROSITE" id="PS00012">
    <property type="entry name" value="PHOSPHOPANTETHEINE"/>
    <property type="match status" value="1"/>
</dbReference>
<dbReference type="Gene3D" id="1.10.1200.10">
    <property type="entry name" value="ACP-like"/>
    <property type="match status" value="1"/>
</dbReference>
<dbReference type="Pfam" id="PF00550">
    <property type="entry name" value="PP-binding"/>
    <property type="match status" value="1"/>
</dbReference>
<accession>A0A445MUH8</accession>
<dbReference type="AlphaFoldDB" id="A0A445MUH8"/>
<evidence type="ECO:0000256" key="2">
    <source>
        <dbReference type="ARBA" id="ARBA00022553"/>
    </source>
</evidence>
<keyword evidence="1" id="KW-0596">Phosphopantetheine</keyword>
<evidence type="ECO:0000313" key="4">
    <source>
        <dbReference type="EMBL" id="SPD73021.1"/>
    </source>
</evidence>